<evidence type="ECO:0000313" key="3">
    <source>
        <dbReference type="Proteomes" id="UP000008207"/>
    </source>
</evidence>
<keyword evidence="3" id="KW-1185">Reference proteome</keyword>
<dbReference type="KEGG" id="mno:Mnod_4303"/>
<reference evidence="2 3" key="1">
    <citation type="submission" date="2009-01" db="EMBL/GenBank/DDBJ databases">
        <title>Complete sequence of chromosome of Methylobacterium nodulans ORS 2060.</title>
        <authorList>
            <consortium name="US DOE Joint Genome Institute"/>
            <person name="Lucas S."/>
            <person name="Copeland A."/>
            <person name="Lapidus A."/>
            <person name="Glavina del Rio T."/>
            <person name="Dalin E."/>
            <person name="Tice H."/>
            <person name="Bruce D."/>
            <person name="Goodwin L."/>
            <person name="Pitluck S."/>
            <person name="Sims D."/>
            <person name="Brettin T."/>
            <person name="Detter J.C."/>
            <person name="Han C."/>
            <person name="Larimer F."/>
            <person name="Land M."/>
            <person name="Hauser L."/>
            <person name="Kyrpides N."/>
            <person name="Ivanova N."/>
            <person name="Marx C.J."/>
            <person name="Richardson P."/>
        </authorList>
    </citation>
    <scope>NUCLEOTIDE SEQUENCE [LARGE SCALE GENOMIC DNA]</scope>
    <source>
        <strain evidence="3">LMG 21967 / CNCM I-2342 / ORS 2060</strain>
    </source>
</reference>
<gene>
    <name evidence="2" type="ordered locus">Mnod_4303</name>
</gene>
<evidence type="ECO:0000256" key="1">
    <source>
        <dbReference type="SAM" id="MobiDB-lite"/>
    </source>
</evidence>
<accession>B8IAB6</accession>
<dbReference type="EMBL" id="CP001349">
    <property type="protein sequence ID" value="ACL59179.1"/>
    <property type="molecule type" value="Genomic_DNA"/>
</dbReference>
<dbReference type="HOGENOM" id="CLU_1223558_0_0_5"/>
<organism evidence="2 3">
    <name type="scientific">Methylobacterium nodulans (strain LMG 21967 / CNCM I-2342 / ORS 2060)</name>
    <dbReference type="NCBI Taxonomy" id="460265"/>
    <lineage>
        <taxon>Bacteria</taxon>
        <taxon>Pseudomonadati</taxon>
        <taxon>Pseudomonadota</taxon>
        <taxon>Alphaproteobacteria</taxon>
        <taxon>Hyphomicrobiales</taxon>
        <taxon>Methylobacteriaceae</taxon>
        <taxon>Methylobacterium</taxon>
    </lineage>
</organism>
<proteinExistence type="predicted"/>
<name>B8IAB6_METNO</name>
<dbReference type="Proteomes" id="UP000008207">
    <property type="component" value="Chromosome"/>
</dbReference>
<dbReference type="AlphaFoldDB" id="B8IAB6"/>
<feature type="region of interest" description="Disordered" evidence="1">
    <location>
        <begin position="156"/>
        <end position="186"/>
    </location>
</feature>
<protein>
    <submittedName>
        <fullName evidence="2">Uncharacterized protein</fullName>
    </submittedName>
</protein>
<sequence>MRPILEHRANKWTVPILTVFCAKPARFRPAADPGMGPASRPCNGCAKRPAEGPSEFANSIRRETLHADWFRPALQLPSRPCQETLSGNQMSGKPSLPDIPDIRHEGPLWVSPGHGRKAWRAAVHPSQPFHSQGDWVSTLMRPTSRVSKAARPRRGGLFRLRPSHPAAARPGRPPCSAPAASRSVPCPSRFQSWLGRRSPTCRASRPSAVSSRLLLTCGPCVSGTNC</sequence>
<dbReference type="STRING" id="460265.Mnod_4303"/>
<feature type="region of interest" description="Disordered" evidence="1">
    <location>
        <begin position="32"/>
        <end position="53"/>
    </location>
</feature>
<evidence type="ECO:0000313" key="2">
    <source>
        <dbReference type="EMBL" id="ACL59179.1"/>
    </source>
</evidence>